<gene>
    <name evidence="1" type="ORF">BV898_18874</name>
</gene>
<dbReference type="EMBL" id="MTYJ01000410">
    <property type="protein sequence ID" value="OWA54472.1"/>
    <property type="molecule type" value="Genomic_DNA"/>
</dbReference>
<dbReference type="AlphaFoldDB" id="A0A9X6RNY4"/>
<protein>
    <submittedName>
        <fullName evidence="1">Uncharacterized protein</fullName>
    </submittedName>
</protein>
<accession>A0A9X6RNY4</accession>
<keyword evidence="2" id="KW-1185">Reference proteome</keyword>
<evidence type="ECO:0000313" key="1">
    <source>
        <dbReference type="EMBL" id="OWA54472.1"/>
    </source>
</evidence>
<proteinExistence type="predicted"/>
<evidence type="ECO:0000313" key="2">
    <source>
        <dbReference type="Proteomes" id="UP000192578"/>
    </source>
</evidence>
<dbReference type="Proteomes" id="UP000192578">
    <property type="component" value="Unassembled WGS sequence"/>
</dbReference>
<organism evidence="1 2">
    <name type="scientific">Hypsibius exemplaris</name>
    <name type="common">Freshwater tardigrade</name>
    <dbReference type="NCBI Taxonomy" id="2072580"/>
    <lineage>
        <taxon>Eukaryota</taxon>
        <taxon>Metazoa</taxon>
        <taxon>Ecdysozoa</taxon>
        <taxon>Tardigrada</taxon>
        <taxon>Eutardigrada</taxon>
        <taxon>Parachela</taxon>
        <taxon>Hypsibioidea</taxon>
        <taxon>Hypsibiidae</taxon>
        <taxon>Hypsibius</taxon>
    </lineage>
</organism>
<comment type="caution">
    <text evidence="1">The sequence shown here is derived from an EMBL/GenBank/DDBJ whole genome shotgun (WGS) entry which is preliminary data.</text>
</comment>
<sequence>MSSSSFNVTAGRVLQVEIITLGLMYPLFLGGLQYAGPAFDSAREDIRSRYPMLNLTQTVIYGGKAPFTDWLLKYLSTKTSSRSITTDCDASHPT</sequence>
<name>A0A9X6RNY4_HYPEX</name>
<reference evidence="2" key="1">
    <citation type="submission" date="2017-01" db="EMBL/GenBank/DDBJ databases">
        <title>Comparative genomics of anhydrobiosis in the tardigrade Hypsibius dujardini.</title>
        <authorList>
            <person name="Yoshida Y."/>
            <person name="Koutsovoulos G."/>
            <person name="Laetsch D."/>
            <person name="Stevens L."/>
            <person name="Kumar S."/>
            <person name="Horikawa D."/>
            <person name="Ishino K."/>
            <person name="Komine S."/>
            <person name="Tomita M."/>
            <person name="Blaxter M."/>
            <person name="Arakawa K."/>
        </authorList>
    </citation>
    <scope>NUCLEOTIDE SEQUENCE [LARGE SCALE GENOMIC DNA]</scope>
    <source>
        <strain evidence="2">Z151</strain>
    </source>
</reference>